<reference evidence="3 4" key="2">
    <citation type="submission" date="2018-11" db="EMBL/GenBank/DDBJ databases">
        <authorList>
            <consortium name="Pathogen Informatics"/>
        </authorList>
    </citation>
    <scope>NUCLEOTIDE SEQUENCE [LARGE SCALE GENOMIC DNA]</scope>
    <source>
        <strain evidence="3 4">Costa Rica</strain>
    </source>
</reference>
<dbReference type="Gene3D" id="3.30.70.330">
    <property type="match status" value="1"/>
</dbReference>
<dbReference type="Pfam" id="PF00076">
    <property type="entry name" value="RRM_1"/>
    <property type="match status" value="1"/>
</dbReference>
<sequence length="193" mass="21959">MRRTRKRIGSRVATRGRSREVVPIQVLVREVVVLADQEAEVEGVSGVDLAALGRVRVPTRLYRQVAAASSTAESTFLISRLRFRKGILRRRLSKKFGKVVDIWLASYHPFYAFITYKRDEDAEEAIRKMNDSCVFIYFIIIVFIRTHYIFVVNESALPMPCLEENVLVSGHPSVGHTVVEDTEGHTEGGEFFN</sequence>
<dbReference type="AlphaFoldDB" id="A0A0R3PLM6"/>
<reference evidence="5" key="1">
    <citation type="submission" date="2017-02" db="UniProtKB">
        <authorList>
            <consortium name="WormBaseParasite"/>
        </authorList>
    </citation>
    <scope>IDENTIFICATION</scope>
</reference>
<dbReference type="InterPro" id="IPR012677">
    <property type="entry name" value="Nucleotide-bd_a/b_plait_sf"/>
</dbReference>
<evidence type="ECO:0000313" key="3">
    <source>
        <dbReference type="EMBL" id="VDM57260.1"/>
    </source>
</evidence>
<dbReference type="SUPFAM" id="SSF54928">
    <property type="entry name" value="RNA-binding domain, RBD"/>
    <property type="match status" value="1"/>
</dbReference>
<proteinExistence type="predicted"/>
<dbReference type="OrthoDB" id="5970at2759"/>
<dbReference type="Proteomes" id="UP000267027">
    <property type="component" value="Unassembled WGS sequence"/>
</dbReference>
<keyword evidence="1" id="KW-0812">Transmembrane</keyword>
<organism evidence="5">
    <name type="scientific">Angiostrongylus costaricensis</name>
    <name type="common">Nematode worm</name>
    <dbReference type="NCBI Taxonomy" id="334426"/>
    <lineage>
        <taxon>Eukaryota</taxon>
        <taxon>Metazoa</taxon>
        <taxon>Ecdysozoa</taxon>
        <taxon>Nematoda</taxon>
        <taxon>Chromadorea</taxon>
        <taxon>Rhabditida</taxon>
        <taxon>Rhabditina</taxon>
        <taxon>Rhabditomorpha</taxon>
        <taxon>Strongyloidea</taxon>
        <taxon>Metastrongylidae</taxon>
        <taxon>Angiostrongylus</taxon>
    </lineage>
</organism>
<accession>A0A0R3PLM6</accession>
<dbReference type="STRING" id="334426.A0A0R3PLM6"/>
<dbReference type="InterPro" id="IPR000504">
    <property type="entry name" value="RRM_dom"/>
</dbReference>
<dbReference type="InterPro" id="IPR035979">
    <property type="entry name" value="RBD_domain_sf"/>
</dbReference>
<dbReference type="WBParaSite" id="ACOC_0000567401-mRNA-1">
    <property type="protein sequence ID" value="ACOC_0000567401-mRNA-1"/>
    <property type="gene ID" value="ACOC_0000567401"/>
</dbReference>
<keyword evidence="1" id="KW-0472">Membrane</keyword>
<name>A0A0R3PLM6_ANGCS</name>
<evidence type="ECO:0000259" key="2">
    <source>
        <dbReference type="Pfam" id="PF00076"/>
    </source>
</evidence>
<evidence type="ECO:0000313" key="4">
    <source>
        <dbReference type="Proteomes" id="UP000267027"/>
    </source>
</evidence>
<dbReference type="EMBL" id="UYYA01003886">
    <property type="protein sequence ID" value="VDM57260.1"/>
    <property type="molecule type" value="Genomic_DNA"/>
</dbReference>
<keyword evidence="1" id="KW-1133">Transmembrane helix</keyword>
<dbReference type="GO" id="GO:0003723">
    <property type="term" value="F:RNA binding"/>
    <property type="evidence" value="ECO:0007669"/>
    <property type="project" value="InterPro"/>
</dbReference>
<feature type="transmembrane region" description="Helical" evidence="1">
    <location>
        <begin position="134"/>
        <end position="152"/>
    </location>
</feature>
<feature type="domain" description="RRM" evidence="2">
    <location>
        <begin position="91"/>
        <end position="132"/>
    </location>
</feature>
<gene>
    <name evidence="3" type="ORF">ACOC_LOCUS5675</name>
</gene>
<protein>
    <submittedName>
        <fullName evidence="5">RRM domain-containing protein</fullName>
    </submittedName>
</protein>
<keyword evidence="4" id="KW-1185">Reference proteome</keyword>
<evidence type="ECO:0000256" key="1">
    <source>
        <dbReference type="SAM" id="Phobius"/>
    </source>
</evidence>
<evidence type="ECO:0000313" key="5">
    <source>
        <dbReference type="WBParaSite" id="ACOC_0000567401-mRNA-1"/>
    </source>
</evidence>